<dbReference type="InterPro" id="IPR029060">
    <property type="entry name" value="PIN-like_dom_sf"/>
</dbReference>
<keyword evidence="2" id="KW-0378">Hydrolase</keyword>
<keyword evidence="3" id="KW-0238">DNA-binding</keyword>
<protein>
    <submittedName>
        <fullName evidence="5">Unannotated protein</fullName>
    </submittedName>
</protein>
<dbReference type="EMBL" id="CAEZVF010000083">
    <property type="protein sequence ID" value="CAB4622283.1"/>
    <property type="molecule type" value="Genomic_DNA"/>
</dbReference>
<dbReference type="InterPro" id="IPR002421">
    <property type="entry name" value="5-3_exonuclease"/>
</dbReference>
<evidence type="ECO:0000256" key="1">
    <source>
        <dbReference type="ARBA" id="ARBA00022722"/>
    </source>
</evidence>
<dbReference type="SUPFAM" id="SSF47807">
    <property type="entry name" value="5' to 3' exonuclease, C-terminal subdomain"/>
    <property type="match status" value="1"/>
</dbReference>
<feature type="domain" description="5'-3' exonuclease" evidence="4">
    <location>
        <begin position="3"/>
        <end position="287"/>
    </location>
</feature>
<dbReference type="InterPro" id="IPR020046">
    <property type="entry name" value="5-3_exonucl_a-hlix_arch_N"/>
</dbReference>
<dbReference type="InterPro" id="IPR036279">
    <property type="entry name" value="5-3_exonuclease_C_sf"/>
</dbReference>
<dbReference type="AlphaFoldDB" id="A0A6J6ICS9"/>
<organism evidence="5">
    <name type="scientific">freshwater metagenome</name>
    <dbReference type="NCBI Taxonomy" id="449393"/>
    <lineage>
        <taxon>unclassified sequences</taxon>
        <taxon>metagenomes</taxon>
        <taxon>ecological metagenomes</taxon>
    </lineage>
</organism>
<dbReference type="GO" id="GO:0008409">
    <property type="term" value="F:5'-3' exonuclease activity"/>
    <property type="evidence" value="ECO:0007669"/>
    <property type="project" value="InterPro"/>
</dbReference>
<dbReference type="CDD" id="cd09898">
    <property type="entry name" value="H3TH_53EXO"/>
    <property type="match status" value="1"/>
</dbReference>
<accession>A0A6J6ICS9</accession>
<dbReference type="InterPro" id="IPR008918">
    <property type="entry name" value="HhH2"/>
</dbReference>
<dbReference type="PANTHER" id="PTHR42646">
    <property type="entry name" value="FLAP ENDONUCLEASE XNI"/>
    <property type="match status" value="1"/>
</dbReference>
<dbReference type="InterPro" id="IPR020045">
    <property type="entry name" value="DNA_polI_H3TH"/>
</dbReference>
<dbReference type="SUPFAM" id="SSF88723">
    <property type="entry name" value="PIN domain-like"/>
    <property type="match status" value="1"/>
</dbReference>
<dbReference type="SMART" id="SM00279">
    <property type="entry name" value="HhH2"/>
    <property type="match status" value="1"/>
</dbReference>
<dbReference type="PANTHER" id="PTHR42646:SF2">
    <property type="entry name" value="5'-3' EXONUCLEASE FAMILY PROTEIN"/>
    <property type="match status" value="1"/>
</dbReference>
<dbReference type="Pfam" id="PF01367">
    <property type="entry name" value="5_3_exonuc"/>
    <property type="match status" value="1"/>
</dbReference>
<reference evidence="5" key="1">
    <citation type="submission" date="2020-05" db="EMBL/GenBank/DDBJ databases">
        <authorList>
            <person name="Chiriac C."/>
            <person name="Salcher M."/>
            <person name="Ghai R."/>
            <person name="Kavagutti S V."/>
        </authorList>
    </citation>
    <scope>NUCLEOTIDE SEQUENCE</scope>
</reference>
<gene>
    <name evidence="5" type="ORF">UFOPK1939_00650</name>
</gene>
<dbReference type="GO" id="GO:0033567">
    <property type="term" value="P:DNA replication, Okazaki fragment processing"/>
    <property type="evidence" value="ECO:0007669"/>
    <property type="project" value="InterPro"/>
</dbReference>
<evidence type="ECO:0000259" key="4">
    <source>
        <dbReference type="SMART" id="SM00475"/>
    </source>
</evidence>
<keyword evidence="1" id="KW-0540">Nuclease</keyword>
<dbReference type="GO" id="GO:0017108">
    <property type="term" value="F:5'-flap endonuclease activity"/>
    <property type="evidence" value="ECO:0007669"/>
    <property type="project" value="InterPro"/>
</dbReference>
<dbReference type="Pfam" id="PF02739">
    <property type="entry name" value="5_3_exonuc_N"/>
    <property type="match status" value="1"/>
</dbReference>
<name>A0A6J6ICS9_9ZZZZ</name>
<evidence type="ECO:0000256" key="2">
    <source>
        <dbReference type="ARBA" id="ARBA00022801"/>
    </source>
</evidence>
<dbReference type="GO" id="GO:0003677">
    <property type="term" value="F:DNA binding"/>
    <property type="evidence" value="ECO:0007669"/>
    <property type="project" value="UniProtKB-KW"/>
</dbReference>
<evidence type="ECO:0000313" key="5">
    <source>
        <dbReference type="EMBL" id="CAB4622283.1"/>
    </source>
</evidence>
<dbReference type="SMART" id="SM00475">
    <property type="entry name" value="53EXOc"/>
    <property type="match status" value="1"/>
</dbReference>
<dbReference type="InterPro" id="IPR038969">
    <property type="entry name" value="FEN"/>
</dbReference>
<sequence>MTERLLLLDTASLYYRAFYGMPDTMRAPDGTPVNAVRGMLDFVARLVQDHEPTRLVACMDADWRPSWRVELIPSYKAHRVLESSEEDSTEVAAGGVDAVAEMPDELSIQIPLIVEAFEHIGLATLGVADYEADDVIGTLAHRAECAVGIVTGDRDLFQLVDNRLDRRVFYTAARGVSRVEVVNEEWVSAKYSIPGRSYFDFATLRGDASDGLPGVRGIGDKTAAALVTQFGDLDSIIAAAHDETSDIKPAVRTKLLAGLDYLKVAPTVVAVARDVPIPADLDDALPHLPARPDALEDMTQRLALGRSMERVLEALAMNRRNR</sequence>
<proteinExistence type="predicted"/>
<evidence type="ECO:0000256" key="3">
    <source>
        <dbReference type="ARBA" id="ARBA00023125"/>
    </source>
</evidence>
<dbReference type="CDD" id="cd09859">
    <property type="entry name" value="PIN_53EXO"/>
    <property type="match status" value="1"/>
</dbReference>
<dbReference type="Gene3D" id="1.10.150.20">
    <property type="entry name" value="5' to 3' exonuclease, C-terminal subdomain"/>
    <property type="match status" value="1"/>
</dbReference>
<dbReference type="Gene3D" id="3.40.50.1010">
    <property type="entry name" value="5'-nuclease"/>
    <property type="match status" value="1"/>
</dbReference>